<evidence type="ECO:0000256" key="3">
    <source>
        <dbReference type="ARBA" id="ARBA00023274"/>
    </source>
</evidence>
<evidence type="ECO:0000256" key="4">
    <source>
        <dbReference type="RuleBase" id="RU004383"/>
    </source>
</evidence>
<evidence type="ECO:0000256" key="2">
    <source>
        <dbReference type="ARBA" id="ARBA00022980"/>
    </source>
</evidence>
<dbReference type="FunFam" id="3.30.70.3370:FF:000001">
    <property type="entry name" value="40S ribosomal protein S24"/>
    <property type="match status" value="1"/>
</dbReference>
<dbReference type="InterPro" id="IPR053709">
    <property type="entry name" value="eRP_eS24_sf"/>
</dbReference>
<dbReference type="GO" id="GO:0005840">
    <property type="term" value="C:ribosome"/>
    <property type="evidence" value="ECO:0007669"/>
    <property type="project" value="UniProtKB-KW"/>
</dbReference>
<evidence type="ECO:0000313" key="6">
    <source>
        <dbReference type="EMBL" id="KAD4584467.1"/>
    </source>
</evidence>
<feature type="region of interest" description="Disordered" evidence="5">
    <location>
        <begin position="289"/>
        <end position="338"/>
    </location>
</feature>
<comment type="similarity">
    <text evidence="1 4">Belongs to the eukaryotic ribosomal protein eS24 family.</text>
</comment>
<dbReference type="GO" id="GO:0006412">
    <property type="term" value="P:translation"/>
    <property type="evidence" value="ECO:0007669"/>
    <property type="project" value="InterPro"/>
</dbReference>
<dbReference type="SUPFAM" id="SSF54189">
    <property type="entry name" value="Ribosomal proteins S24e, L23 and L15e"/>
    <property type="match status" value="1"/>
</dbReference>
<dbReference type="InterPro" id="IPR012340">
    <property type="entry name" value="NA-bd_OB-fold"/>
</dbReference>
<dbReference type="OrthoDB" id="77828at2759"/>
<dbReference type="Gene3D" id="2.40.50.140">
    <property type="entry name" value="Nucleic acid-binding proteins"/>
    <property type="match status" value="1"/>
</dbReference>
<dbReference type="HAMAP" id="MF_00545">
    <property type="entry name" value="Ribosomal_eS24"/>
    <property type="match status" value="1"/>
</dbReference>
<proteinExistence type="inferred from homology"/>
<keyword evidence="2" id="KW-0689">Ribosomal protein</keyword>
<reference evidence="6 7" key="1">
    <citation type="submission" date="2019-05" db="EMBL/GenBank/DDBJ databases">
        <title>Mikania micrantha, genome provides insights into the molecular mechanism of rapid growth.</title>
        <authorList>
            <person name="Liu B."/>
        </authorList>
    </citation>
    <scope>NUCLEOTIDE SEQUENCE [LARGE SCALE GENOMIC DNA]</scope>
    <source>
        <strain evidence="6">NLD-2019</strain>
        <tissue evidence="6">Leaf</tissue>
    </source>
</reference>
<dbReference type="InterPro" id="IPR001976">
    <property type="entry name" value="Ribosomal_eS24"/>
</dbReference>
<feature type="compositionally biased region" description="Basic and acidic residues" evidence="5">
    <location>
        <begin position="318"/>
        <end position="327"/>
    </location>
</feature>
<evidence type="ECO:0000256" key="5">
    <source>
        <dbReference type="SAM" id="MobiDB-lite"/>
    </source>
</evidence>
<dbReference type="InterPro" id="IPR018098">
    <property type="entry name" value="Ribosomal_eS24_CS"/>
</dbReference>
<dbReference type="InterPro" id="IPR012678">
    <property type="entry name" value="Ribosomal_uL23/eL15/eS24_sf"/>
</dbReference>
<dbReference type="EMBL" id="SZYD01000012">
    <property type="protein sequence ID" value="KAD4584467.1"/>
    <property type="molecule type" value="Genomic_DNA"/>
</dbReference>
<dbReference type="PROSITE" id="PS00529">
    <property type="entry name" value="RIBOSOMAL_S24E"/>
    <property type="match status" value="1"/>
</dbReference>
<accession>A0A5N6NAZ8</accession>
<dbReference type="GO" id="GO:0003735">
    <property type="term" value="F:structural constituent of ribosome"/>
    <property type="evidence" value="ECO:0007669"/>
    <property type="project" value="InterPro"/>
</dbReference>
<dbReference type="AlphaFoldDB" id="A0A5N6NAZ8"/>
<evidence type="ECO:0000256" key="1">
    <source>
        <dbReference type="ARBA" id="ARBA00009680"/>
    </source>
</evidence>
<feature type="compositionally biased region" description="Basic residues" evidence="5">
    <location>
        <begin position="289"/>
        <end position="305"/>
    </location>
</feature>
<keyword evidence="7" id="KW-1185">Reference proteome</keyword>
<sequence length="400" mass="45372">MNTLHDTYVKLLAFDFLSLKPSSSSNPITVRRRGTLLSRAETLGIITSRDHKPDRFLRFTVDDGTGCIPCVLWLNQLTSPYFSRRSPPTVRSIAEPIYSQKNEAEAEPPSIGVANSSRKIRQRGRIDVRVYPAEELVRGRDRRSLVLTSLTLARVELDLPRFEVFKAWQNHPGNSILGNMADTKAVTIRTRKFMTNRLLSRKQFVIDVLHPGRPNVSKAELKEKLARMYEVKDPNAIFVFKFRTHFGGGKSTGFGLIYDSVENAKKYEPKYRLIRNGLDTKVEKSRKQLKERKNRAKKIRGVKKTKAGDAAKKKKRERGGGEREIKREKHHHHHLAGSFPANHGGAFHQSLHHLSPLVTRIPSVVSVSPSDANKIPVFFSGDLFFFSGDHFRSSSPANEK</sequence>
<dbReference type="GO" id="GO:1990904">
    <property type="term" value="C:ribonucleoprotein complex"/>
    <property type="evidence" value="ECO:0007669"/>
    <property type="project" value="UniProtKB-KW"/>
</dbReference>
<dbReference type="PANTHER" id="PTHR10496">
    <property type="entry name" value="40S RIBOSOMAL PROTEIN S24"/>
    <property type="match status" value="1"/>
</dbReference>
<dbReference type="Proteomes" id="UP000326396">
    <property type="component" value="Linkage Group LG2"/>
</dbReference>
<protein>
    <recommendedName>
        <fullName evidence="4">40S ribosomal protein S24</fullName>
    </recommendedName>
</protein>
<dbReference type="Gene3D" id="3.30.70.3370">
    <property type="match status" value="1"/>
</dbReference>
<comment type="caution">
    <text evidence="6">The sequence shown here is derived from an EMBL/GenBank/DDBJ whole genome shotgun (WGS) entry which is preliminary data.</text>
</comment>
<organism evidence="6 7">
    <name type="scientific">Mikania micrantha</name>
    <name type="common">bitter vine</name>
    <dbReference type="NCBI Taxonomy" id="192012"/>
    <lineage>
        <taxon>Eukaryota</taxon>
        <taxon>Viridiplantae</taxon>
        <taxon>Streptophyta</taxon>
        <taxon>Embryophyta</taxon>
        <taxon>Tracheophyta</taxon>
        <taxon>Spermatophyta</taxon>
        <taxon>Magnoliopsida</taxon>
        <taxon>eudicotyledons</taxon>
        <taxon>Gunneridae</taxon>
        <taxon>Pentapetalae</taxon>
        <taxon>asterids</taxon>
        <taxon>campanulids</taxon>
        <taxon>Asterales</taxon>
        <taxon>Asteraceae</taxon>
        <taxon>Asteroideae</taxon>
        <taxon>Heliantheae alliance</taxon>
        <taxon>Eupatorieae</taxon>
        <taxon>Mikania</taxon>
    </lineage>
</organism>
<dbReference type="GO" id="GO:0003729">
    <property type="term" value="F:mRNA binding"/>
    <property type="evidence" value="ECO:0007669"/>
    <property type="project" value="UniProtKB-ARBA"/>
</dbReference>
<dbReference type="Pfam" id="PF01282">
    <property type="entry name" value="Ribosomal_S24e"/>
    <property type="match status" value="1"/>
</dbReference>
<keyword evidence="3" id="KW-0687">Ribonucleoprotein</keyword>
<gene>
    <name evidence="6" type="ORF">E3N88_22068</name>
</gene>
<evidence type="ECO:0000313" key="7">
    <source>
        <dbReference type="Proteomes" id="UP000326396"/>
    </source>
</evidence>
<name>A0A5N6NAZ8_9ASTR</name>